<dbReference type="GO" id="GO:0004659">
    <property type="term" value="F:prenyltransferase activity"/>
    <property type="evidence" value="ECO:0007669"/>
    <property type="project" value="InterPro"/>
</dbReference>
<dbReference type="Gene3D" id="1.10.600.10">
    <property type="entry name" value="Farnesyl Diphosphate Synthase"/>
    <property type="match status" value="1"/>
</dbReference>
<dbReference type="InterPro" id="IPR000092">
    <property type="entry name" value="Polyprenyl_synt"/>
</dbReference>
<dbReference type="SFLD" id="SFLDS00005">
    <property type="entry name" value="Isoprenoid_Synthase_Type_I"/>
    <property type="match status" value="1"/>
</dbReference>
<keyword evidence="3 7" id="KW-0808">Transferase</keyword>
<evidence type="ECO:0000313" key="9">
    <source>
        <dbReference type="Proteomes" id="UP000242645"/>
    </source>
</evidence>
<keyword evidence="4" id="KW-0479">Metal-binding</keyword>
<protein>
    <submittedName>
        <fullName evidence="8">Farnesyl-diphosphate synthase</fullName>
    </submittedName>
</protein>
<keyword evidence="5" id="KW-0460">Magnesium</keyword>
<dbReference type="InterPro" id="IPR008949">
    <property type="entry name" value="Isoprenoid_synthase_dom_sf"/>
</dbReference>
<dbReference type="KEGG" id="dtr:RSDT_0513"/>
<keyword evidence="9" id="KW-1185">Reference proteome</keyword>
<dbReference type="InterPro" id="IPR053378">
    <property type="entry name" value="Prenyl_diphosphate_synthase"/>
</dbReference>
<dbReference type="PROSITE" id="PS00444">
    <property type="entry name" value="POLYPRENYL_SYNTHASE_2"/>
    <property type="match status" value="1"/>
</dbReference>
<dbReference type="SUPFAM" id="SSF48576">
    <property type="entry name" value="Terpenoid synthases"/>
    <property type="match status" value="1"/>
</dbReference>
<evidence type="ECO:0000313" key="8">
    <source>
        <dbReference type="EMBL" id="BAV92025.1"/>
    </source>
</evidence>
<dbReference type="GO" id="GO:0016114">
    <property type="term" value="P:terpenoid biosynthetic process"/>
    <property type="evidence" value="ECO:0007669"/>
    <property type="project" value="UniProtKB-ARBA"/>
</dbReference>
<dbReference type="GO" id="GO:0005737">
    <property type="term" value="C:cytoplasm"/>
    <property type="evidence" value="ECO:0007669"/>
    <property type="project" value="UniProtKB-ARBA"/>
</dbReference>
<dbReference type="FunFam" id="1.10.600.10:FF:000001">
    <property type="entry name" value="Geranylgeranyl diphosphate synthase"/>
    <property type="match status" value="1"/>
</dbReference>
<reference evidence="8 9" key="1">
    <citation type="journal article" date="2017" name="ISME J.">
        <title>Genome of 'Ca. Desulfovibrio trichonymphae', an H2-oxidizing bacterium in a tripartite symbiotic system within a protist cell in the termite gut.</title>
        <authorList>
            <person name="Kuwahara H."/>
            <person name="Yuki M."/>
            <person name="Izawa K."/>
            <person name="Ohkuma M."/>
            <person name="Hongoh Y."/>
        </authorList>
    </citation>
    <scope>NUCLEOTIDE SEQUENCE [LARGE SCALE GENOMIC DNA]</scope>
    <source>
        <strain evidence="8 9">Rs-N31</strain>
    </source>
</reference>
<evidence type="ECO:0000256" key="4">
    <source>
        <dbReference type="ARBA" id="ARBA00022723"/>
    </source>
</evidence>
<evidence type="ECO:0000256" key="3">
    <source>
        <dbReference type="ARBA" id="ARBA00022679"/>
    </source>
</evidence>
<dbReference type="PANTHER" id="PTHR43281:SF1">
    <property type="entry name" value="FARNESYL DIPHOSPHATE SYNTHASE"/>
    <property type="match status" value="1"/>
</dbReference>
<dbReference type="SFLD" id="SFLDG01017">
    <property type="entry name" value="Polyprenyl_Transferase_Like"/>
    <property type="match status" value="1"/>
</dbReference>
<accession>A0A1J1DQC0</accession>
<dbReference type="PANTHER" id="PTHR43281">
    <property type="entry name" value="FARNESYL DIPHOSPHATE SYNTHASE"/>
    <property type="match status" value="1"/>
</dbReference>
<dbReference type="Proteomes" id="UP000242645">
    <property type="component" value="Chromosome"/>
</dbReference>
<dbReference type="AlphaFoldDB" id="A0A1J1DQC0"/>
<keyword evidence="6" id="KW-0414">Isoprene biosynthesis</keyword>
<gene>
    <name evidence="8" type="primary">ispA</name>
    <name evidence="8" type="ORF">RSDT_0513</name>
</gene>
<proteinExistence type="inferred from homology"/>
<dbReference type="EMBL" id="AP017368">
    <property type="protein sequence ID" value="BAV92025.1"/>
    <property type="molecule type" value="Genomic_DNA"/>
</dbReference>
<evidence type="ECO:0000256" key="5">
    <source>
        <dbReference type="ARBA" id="ARBA00022842"/>
    </source>
</evidence>
<dbReference type="InterPro" id="IPR033749">
    <property type="entry name" value="Polyprenyl_synt_CS"/>
</dbReference>
<organism evidence="8 9">
    <name type="scientific">Candidatus Desulfovibrio trichonymphae</name>
    <dbReference type="NCBI Taxonomy" id="1725232"/>
    <lineage>
        <taxon>Bacteria</taxon>
        <taxon>Pseudomonadati</taxon>
        <taxon>Thermodesulfobacteriota</taxon>
        <taxon>Desulfovibrionia</taxon>
        <taxon>Desulfovibrionales</taxon>
        <taxon>Desulfovibrionaceae</taxon>
        <taxon>Desulfovibrio</taxon>
    </lineage>
</organism>
<dbReference type="PROSITE" id="PS00723">
    <property type="entry name" value="POLYPRENYL_SYNTHASE_1"/>
    <property type="match status" value="1"/>
</dbReference>
<sequence>MTTAAPDMEARLQQYVADVEGYLATCLDDFSMPPRLKQSMLYSLLAGGKRLRPVLCMNCALLCGGTAAMVLPFAAAIEMVHTYSLIHDDLPVMDNDDLRRGKPANHKAFDEATAVLAGDALLTDAFVIMCRTPVASDRLLSALSRFALAAGSSGMAGGQEWDMIYTGQPATSLQELQCMHAMKTGALIRASCVCGAMLAGADERALRAIDSYGTALGAAFQITDDILDVVADTASLGKPSGSDVANGKNTYPVLLGLEKSRELVCEQSEAAKAALMDFPAQKADFLLALVDYLNNRAK</sequence>
<evidence type="ECO:0000256" key="1">
    <source>
        <dbReference type="ARBA" id="ARBA00001946"/>
    </source>
</evidence>
<evidence type="ECO:0000256" key="6">
    <source>
        <dbReference type="ARBA" id="ARBA00023229"/>
    </source>
</evidence>
<dbReference type="NCBIfam" id="NF045485">
    <property type="entry name" value="FPPsyn"/>
    <property type="match status" value="1"/>
</dbReference>
<comment type="cofactor">
    <cofactor evidence="1">
        <name>Mg(2+)</name>
        <dbReference type="ChEBI" id="CHEBI:18420"/>
    </cofactor>
</comment>
<comment type="similarity">
    <text evidence="2 7">Belongs to the FPP/GGPP synthase family.</text>
</comment>
<dbReference type="CDD" id="cd00685">
    <property type="entry name" value="Trans_IPPS_HT"/>
    <property type="match status" value="1"/>
</dbReference>
<evidence type="ECO:0000256" key="2">
    <source>
        <dbReference type="ARBA" id="ARBA00006706"/>
    </source>
</evidence>
<dbReference type="GO" id="GO:0046872">
    <property type="term" value="F:metal ion binding"/>
    <property type="evidence" value="ECO:0007669"/>
    <property type="project" value="UniProtKB-KW"/>
</dbReference>
<name>A0A1J1DQC0_9BACT</name>
<dbReference type="Pfam" id="PF00348">
    <property type="entry name" value="polyprenyl_synt"/>
    <property type="match status" value="1"/>
</dbReference>
<evidence type="ECO:0000256" key="7">
    <source>
        <dbReference type="RuleBase" id="RU004466"/>
    </source>
</evidence>